<accession>C6XPS7</accession>
<dbReference type="Pfam" id="PF00155">
    <property type="entry name" value="Aminotran_1_2"/>
    <property type="match status" value="1"/>
</dbReference>
<dbReference type="STRING" id="582402.Hbal_2668"/>
<proteinExistence type="predicted"/>
<dbReference type="HOGENOM" id="CLU_017584_4_4_5"/>
<dbReference type="RefSeq" id="WP_015828492.1">
    <property type="nucleotide sequence ID" value="NC_012982.1"/>
</dbReference>
<dbReference type="GO" id="GO:0008483">
    <property type="term" value="F:transaminase activity"/>
    <property type="evidence" value="ECO:0007669"/>
    <property type="project" value="UniProtKB-KW"/>
</dbReference>
<dbReference type="Gene3D" id="3.40.640.10">
    <property type="entry name" value="Type I PLP-dependent aspartate aminotransferase-like (Major domain)"/>
    <property type="match status" value="1"/>
</dbReference>
<evidence type="ECO:0000313" key="2">
    <source>
        <dbReference type="EMBL" id="ACT60342.1"/>
    </source>
</evidence>
<dbReference type="PANTHER" id="PTHR43510:SF1">
    <property type="entry name" value="AMINOTRANSFERASE FUNCTION, HYPOTHETICAL (EUROFUNG)"/>
    <property type="match status" value="1"/>
</dbReference>
<evidence type="ECO:0000313" key="3">
    <source>
        <dbReference type="Proteomes" id="UP000002745"/>
    </source>
</evidence>
<gene>
    <name evidence="2" type="ordered locus">Hbal_2668</name>
</gene>
<dbReference type="OrthoDB" id="9803354at2"/>
<evidence type="ECO:0000259" key="1">
    <source>
        <dbReference type="Pfam" id="PF00155"/>
    </source>
</evidence>
<reference evidence="3" key="1">
    <citation type="journal article" date="2011" name="J. Bacteriol.">
        <title>Genome sequences of eight morphologically diverse alphaproteobacteria.</title>
        <authorList>
            <consortium name="US DOE Joint Genome Institute"/>
            <person name="Brown P.J."/>
            <person name="Kysela D.T."/>
            <person name="Buechlein A."/>
            <person name="Hemmerich C."/>
            <person name="Brun Y.V."/>
        </authorList>
    </citation>
    <scope>NUCLEOTIDE SEQUENCE [LARGE SCALE GENOMIC DNA]</scope>
    <source>
        <strain evidence="3">ATCC 49814 / DSM 5838 / IFAM 1418</strain>
    </source>
</reference>
<sequence>MSNSNSNYNTPLAHWIRDILDISRQSKHPILPLFESSIPEPTSFLSEIVRDTFATATPQNYKSVFSRNHPSLENWLASRYDIPNQHILCTSGASVAINFIMGAICKQGDHVVIENPCFDIFRSSAKNAGITYSSFERKAPEFEITLPDILDKLEANTKIVIISNPHNPSGAYTPLQDLQGLARELEKRQIYLLIDEVYLDYKEQFSNGLKVQEHPNIIRIGSLTKNYGLNTLRFGWIFAGSQTLIPIKNYVREHDMTTSKLSHAVAAQTLLRSNELDALRRDIVDTATPVMKRWLTKMSESNHIEMSTDLHSCICFPKLIGIENTVDFSYWLANNHNVAVIPGECFGAAGHIRIGYGCTPEILKEGLKRLSEGLIAFKENHSVSSAQSVREFNSQ</sequence>
<organism evidence="2 3">
    <name type="scientific">Hirschia baltica (strain ATCC 49814 / DSM 5838 / IFAM 1418)</name>
    <dbReference type="NCBI Taxonomy" id="582402"/>
    <lineage>
        <taxon>Bacteria</taxon>
        <taxon>Pseudomonadati</taxon>
        <taxon>Pseudomonadota</taxon>
        <taxon>Alphaproteobacteria</taxon>
        <taxon>Hyphomonadales</taxon>
        <taxon>Hyphomonadaceae</taxon>
        <taxon>Hirschia</taxon>
    </lineage>
</organism>
<name>C6XPS7_HIRBI</name>
<keyword evidence="2" id="KW-0032">Aminotransferase</keyword>
<dbReference type="InterPro" id="IPR015422">
    <property type="entry name" value="PyrdxlP-dep_Trfase_small"/>
</dbReference>
<dbReference type="InterPro" id="IPR015424">
    <property type="entry name" value="PyrdxlP-dep_Trfase"/>
</dbReference>
<dbReference type="Proteomes" id="UP000002745">
    <property type="component" value="Chromosome"/>
</dbReference>
<dbReference type="PANTHER" id="PTHR43510">
    <property type="entry name" value="AMINOTRANSFERASE FUNCTION, HYPOTHETICAL (EUROFUNG)"/>
    <property type="match status" value="1"/>
</dbReference>
<dbReference type="EMBL" id="CP001678">
    <property type="protein sequence ID" value="ACT60342.1"/>
    <property type="molecule type" value="Genomic_DNA"/>
</dbReference>
<keyword evidence="2" id="KW-0808">Transferase</keyword>
<dbReference type="SUPFAM" id="SSF53383">
    <property type="entry name" value="PLP-dependent transferases"/>
    <property type="match status" value="1"/>
</dbReference>
<keyword evidence="3" id="KW-1185">Reference proteome</keyword>
<protein>
    <submittedName>
        <fullName evidence="2">Aminotransferase class I and II</fullName>
    </submittedName>
</protein>
<dbReference type="Gene3D" id="3.90.1150.10">
    <property type="entry name" value="Aspartate Aminotransferase, domain 1"/>
    <property type="match status" value="1"/>
</dbReference>
<dbReference type="GO" id="GO:0030170">
    <property type="term" value="F:pyridoxal phosphate binding"/>
    <property type="evidence" value="ECO:0007669"/>
    <property type="project" value="InterPro"/>
</dbReference>
<dbReference type="InterPro" id="IPR004839">
    <property type="entry name" value="Aminotransferase_I/II_large"/>
</dbReference>
<dbReference type="AlphaFoldDB" id="C6XPS7"/>
<feature type="domain" description="Aminotransferase class I/classII large" evidence="1">
    <location>
        <begin position="58"/>
        <end position="370"/>
    </location>
</feature>
<dbReference type="CDD" id="cd00609">
    <property type="entry name" value="AAT_like"/>
    <property type="match status" value="1"/>
</dbReference>
<dbReference type="InterPro" id="IPR015421">
    <property type="entry name" value="PyrdxlP-dep_Trfase_major"/>
</dbReference>
<dbReference type="KEGG" id="hba:Hbal_2668"/>
<dbReference type="eggNOG" id="COG0436">
    <property type="taxonomic scope" value="Bacteria"/>
</dbReference>